<evidence type="ECO:0000313" key="4">
    <source>
        <dbReference type="EMBL" id="USS02007.1"/>
    </source>
</evidence>
<feature type="transmembrane region" description="Helical" evidence="1">
    <location>
        <begin position="229"/>
        <end position="249"/>
    </location>
</feature>
<keyword evidence="6" id="KW-1185">Reference proteome</keyword>
<evidence type="ECO:0000259" key="2">
    <source>
        <dbReference type="Pfam" id="PF01757"/>
    </source>
</evidence>
<accession>A0A9N7PK99</accession>
<keyword evidence="1" id="KW-0472">Membrane</keyword>
<evidence type="ECO:0000313" key="5">
    <source>
        <dbReference type="Proteomes" id="UP000280586"/>
    </source>
</evidence>
<dbReference type="Pfam" id="PF01757">
    <property type="entry name" value="Acyl_transf_3"/>
    <property type="match status" value="1"/>
</dbReference>
<keyword evidence="1" id="KW-1133">Transmembrane helix</keyword>
<dbReference type="OrthoDB" id="6623990at2"/>
<dbReference type="GO" id="GO:0016747">
    <property type="term" value="F:acyltransferase activity, transferring groups other than amino-acyl groups"/>
    <property type="evidence" value="ECO:0007669"/>
    <property type="project" value="InterPro"/>
</dbReference>
<evidence type="ECO:0000313" key="3">
    <source>
        <dbReference type="EMBL" id="AYE35415.1"/>
    </source>
</evidence>
<dbReference type="Proteomes" id="UP000280586">
    <property type="component" value="Chromosome"/>
</dbReference>
<reference evidence="3 5" key="1">
    <citation type="submission" date="2017-09" db="EMBL/GenBank/DDBJ databases">
        <authorList>
            <person name="Thomas P."/>
            <person name="Seyboldt C."/>
        </authorList>
    </citation>
    <scope>NUCLEOTIDE SEQUENCE [LARGE SCALE GENOMIC DNA]</scope>
    <source>
        <strain evidence="3 5">DSM 7534</strain>
    </source>
</reference>
<keyword evidence="1" id="KW-0812">Transmembrane</keyword>
<keyword evidence="3" id="KW-0808">Transferase</keyword>
<keyword evidence="3" id="KW-0012">Acyltransferase</keyword>
<dbReference type="InterPro" id="IPR052734">
    <property type="entry name" value="Nod_factor_acetyltransferase"/>
</dbReference>
<dbReference type="AlphaFoldDB" id="A0A9N7PK99"/>
<dbReference type="InterPro" id="IPR002656">
    <property type="entry name" value="Acyl_transf_3_dom"/>
</dbReference>
<feature type="transmembrane region" description="Helical" evidence="1">
    <location>
        <begin position="141"/>
        <end position="165"/>
    </location>
</feature>
<dbReference type="PANTHER" id="PTHR37312:SF1">
    <property type="entry name" value="MEMBRANE-BOUND ACYLTRANSFERASE YKRP-RELATED"/>
    <property type="match status" value="1"/>
</dbReference>
<proteinExistence type="predicted"/>
<feature type="transmembrane region" description="Helical" evidence="1">
    <location>
        <begin position="286"/>
        <end position="307"/>
    </location>
</feature>
<feature type="transmembrane region" description="Helical" evidence="1">
    <location>
        <begin position="261"/>
        <end position="280"/>
    </location>
</feature>
<evidence type="ECO:0000313" key="6">
    <source>
        <dbReference type="Proteomes" id="UP001055437"/>
    </source>
</evidence>
<name>A0A9N7PK99_CLOSE</name>
<dbReference type="PANTHER" id="PTHR37312">
    <property type="entry name" value="MEMBRANE-BOUND ACYLTRANSFERASE YKRP-RELATED"/>
    <property type="match status" value="1"/>
</dbReference>
<dbReference type="EMBL" id="CP023671">
    <property type="protein sequence ID" value="AYE35415.1"/>
    <property type="molecule type" value="Genomic_DNA"/>
</dbReference>
<dbReference type="RefSeq" id="WP_066677142.1">
    <property type="nucleotide sequence ID" value="NZ_CABMIZ010000023.1"/>
</dbReference>
<reference evidence="4" key="2">
    <citation type="submission" date="2022-06" db="EMBL/GenBank/DDBJ databases">
        <authorList>
            <person name="Holder M.E."/>
            <person name="Ajami N.J."/>
            <person name="Petrosino J.F."/>
        </authorList>
    </citation>
    <scope>NUCLEOTIDE SEQUENCE</scope>
    <source>
        <strain evidence="4">RMA 8861</strain>
    </source>
</reference>
<dbReference type="KEGG" id="csep:CP523_13785"/>
<dbReference type="Proteomes" id="UP001055437">
    <property type="component" value="Chromosome"/>
</dbReference>
<gene>
    <name evidence="3" type="ORF">CP523_13785</name>
    <name evidence="4" type="ORF">NH397_06175</name>
</gene>
<protein>
    <submittedName>
        <fullName evidence="3 4">Acyltransferase</fullName>
    </submittedName>
</protein>
<dbReference type="GeneID" id="303561756"/>
<feature type="transmembrane region" description="Helical" evidence="1">
    <location>
        <begin position="102"/>
        <end position="121"/>
    </location>
</feature>
<evidence type="ECO:0000256" key="1">
    <source>
        <dbReference type="SAM" id="Phobius"/>
    </source>
</evidence>
<organism evidence="3 5">
    <name type="scientific">Clostridium septicum</name>
    <dbReference type="NCBI Taxonomy" id="1504"/>
    <lineage>
        <taxon>Bacteria</taxon>
        <taxon>Bacillati</taxon>
        <taxon>Bacillota</taxon>
        <taxon>Clostridia</taxon>
        <taxon>Eubacteriales</taxon>
        <taxon>Clostridiaceae</taxon>
        <taxon>Clostridium</taxon>
    </lineage>
</organism>
<feature type="transmembrane region" description="Helical" evidence="1">
    <location>
        <begin position="37"/>
        <end position="60"/>
    </location>
</feature>
<sequence>MGKTVRKYYFDNLKGFLIICVIIGNSLELANPTSVNVHTFILLLYIFHMPMFAFVSGYFSKISKRSTKERVIDTTKLYLSAQIFYTFFNFLILKKSSVRLELLMPQWTLWYLLSMIFWYIISDYILDYKKWLMGSVCLSLIIGLDGSIGTIASVSRTVFFLPFFIIGRTFKEDYIEKLKKHKSKFVILTIVVLISLIKLSDETPIELLFEYTNYTWYFEKPWFPMFIRVFHYISSIIIGGFILTVIPIKITNITILGENSLIMYISHSGIVQLLLDFDIIKYNSLFSIVISTIIVILTVIIFTLIIVNVRLIKRKVS</sequence>
<feature type="transmembrane region" description="Helical" evidence="1">
    <location>
        <begin position="12"/>
        <end position="31"/>
    </location>
</feature>
<feature type="domain" description="Acyltransferase 3" evidence="2">
    <location>
        <begin position="8"/>
        <end position="305"/>
    </location>
</feature>
<dbReference type="EMBL" id="CP099799">
    <property type="protein sequence ID" value="USS02007.1"/>
    <property type="molecule type" value="Genomic_DNA"/>
</dbReference>